<sequence length="384" mass="42816">MGKTLLSPGFRFHPTDVELVKYYLKRKILGRKFHFEAISEVEIYKYAPWDLPDKSCLQSKDLKWYFFCPREKKYASGARMNRATEFGYWKTTGKDRPVNYNGEVVGMIKTLVFHRGRAPKGDRTDWVMHEYRLEEQNLADRGFVQDSYVLCMLFKKEGLGPRNGAQYGAPFREEDWTDDDDDDRAAVPSAKITLQKVLPPNGDYAASSSRTFESISHVFSPESCVSDIVQPSSEVTLPVPGNGVPAEKVQSSNDDDKILPLLEYFVEGGPFEMNANDINKDANNVNHDDVVAGAGADAPPDGKDIFEDLDDLGNLTDGFGFSSSRKTRTLDECFDTADDNCFMELMDLDAPLSRPTRASINEGAQLDGLCAALNCCPDAGQSSD</sequence>
<dbReference type="InterPro" id="IPR003441">
    <property type="entry name" value="NAC-dom"/>
</dbReference>
<dbReference type="Gene3D" id="2.170.150.80">
    <property type="entry name" value="NAC domain"/>
    <property type="match status" value="1"/>
</dbReference>
<organism evidence="7 8">
    <name type="scientific">Ficus carica</name>
    <name type="common">Common fig</name>
    <dbReference type="NCBI Taxonomy" id="3494"/>
    <lineage>
        <taxon>Eukaryota</taxon>
        <taxon>Viridiplantae</taxon>
        <taxon>Streptophyta</taxon>
        <taxon>Embryophyta</taxon>
        <taxon>Tracheophyta</taxon>
        <taxon>Spermatophyta</taxon>
        <taxon>Magnoliopsida</taxon>
        <taxon>eudicotyledons</taxon>
        <taxon>Gunneridae</taxon>
        <taxon>Pentapetalae</taxon>
        <taxon>rosids</taxon>
        <taxon>fabids</taxon>
        <taxon>Rosales</taxon>
        <taxon>Moraceae</taxon>
        <taxon>Ficeae</taxon>
        <taxon>Ficus</taxon>
    </lineage>
</organism>
<dbReference type="EMBL" id="BTGU01000004">
    <property type="protein sequence ID" value="GMN32986.1"/>
    <property type="molecule type" value="Genomic_DNA"/>
</dbReference>
<dbReference type="InterPro" id="IPR036093">
    <property type="entry name" value="NAC_dom_sf"/>
</dbReference>
<keyword evidence="8" id="KW-1185">Reference proteome</keyword>
<accession>A0AA87ZVS0</accession>
<proteinExistence type="predicted"/>
<evidence type="ECO:0000256" key="1">
    <source>
        <dbReference type="ARBA" id="ARBA00004123"/>
    </source>
</evidence>
<dbReference type="PROSITE" id="PS51005">
    <property type="entry name" value="NAC"/>
    <property type="match status" value="1"/>
</dbReference>
<dbReference type="GO" id="GO:0003677">
    <property type="term" value="F:DNA binding"/>
    <property type="evidence" value="ECO:0007669"/>
    <property type="project" value="UniProtKB-KW"/>
</dbReference>
<evidence type="ECO:0000313" key="8">
    <source>
        <dbReference type="Proteomes" id="UP001187192"/>
    </source>
</evidence>
<dbReference type="PANTHER" id="PTHR31744">
    <property type="entry name" value="PROTEIN CUP-SHAPED COTYLEDON 2-RELATED"/>
    <property type="match status" value="1"/>
</dbReference>
<evidence type="ECO:0000256" key="2">
    <source>
        <dbReference type="ARBA" id="ARBA00023015"/>
    </source>
</evidence>
<keyword evidence="5" id="KW-0539">Nucleus</keyword>
<protein>
    <recommendedName>
        <fullName evidence="6">NAC domain-containing protein</fullName>
    </recommendedName>
</protein>
<dbReference type="FunFam" id="2.170.150.80:FF:000002">
    <property type="entry name" value="Nac domain-containing protein 86"/>
    <property type="match status" value="1"/>
</dbReference>
<comment type="caution">
    <text evidence="7">The sequence shown here is derived from an EMBL/GenBank/DDBJ whole genome shotgun (WGS) entry which is preliminary data.</text>
</comment>
<dbReference type="Pfam" id="PF02365">
    <property type="entry name" value="NAM"/>
    <property type="match status" value="1"/>
</dbReference>
<dbReference type="PANTHER" id="PTHR31744:SF210">
    <property type="entry name" value="NAC DOMAIN-CONTAINING PROTEIN 86-LIKE"/>
    <property type="match status" value="1"/>
</dbReference>
<dbReference type="SUPFAM" id="SSF101941">
    <property type="entry name" value="NAC domain"/>
    <property type="match status" value="1"/>
</dbReference>
<evidence type="ECO:0000256" key="5">
    <source>
        <dbReference type="ARBA" id="ARBA00023242"/>
    </source>
</evidence>
<reference evidence="7" key="1">
    <citation type="submission" date="2023-07" db="EMBL/GenBank/DDBJ databases">
        <title>draft genome sequence of fig (Ficus carica).</title>
        <authorList>
            <person name="Takahashi T."/>
            <person name="Nishimura K."/>
        </authorList>
    </citation>
    <scope>NUCLEOTIDE SEQUENCE</scope>
</reference>
<name>A0AA87ZVS0_FICCA</name>
<keyword evidence="2" id="KW-0805">Transcription regulation</keyword>
<dbReference type="GO" id="GO:0006355">
    <property type="term" value="P:regulation of DNA-templated transcription"/>
    <property type="evidence" value="ECO:0007669"/>
    <property type="project" value="InterPro"/>
</dbReference>
<keyword evidence="3" id="KW-0238">DNA-binding</keyword>
<evidence type="ECO:0000259" key="6">
    <source>
        <dbReference type="PROSITE" id="PS51005"/>
    </source>
</evidence>
<feature type="domain" description="NAC" evidence="6">
    <location>
        <begin position="6"/>
        <end position="156"/>
    </location>
</feature>
<dbReference type="GO" id="GO:0005634">
    <property type="term" value="C:nucleus"/>
    <property type="evidence" value="ECO:0007669"/>
    <property type="project" value="UniProtKB-SubCell"/>
</dbReference>
<evidence type="ECO:0000256" key="4">
    <source>
        <dbReference type="ARBA" id="ARBA00023163"/>
    </source>
</evidence>
<dbReference type="AlphaFoldDB" id="A0AA87ZVS0"/>
<evidence type="ECO:0000256" key="3">
    <source>
        <dbReference type="ARBA" id="ARBA00023125"/>
    </source>
</evidence>
<dbReference type="Proteomes" id="UP001187192">
    <property type="component" value="Unassembled WGS sequence"/>
</dbReference>
<comment type="subcellular location">
    <subcellularLocation>
        <location evidence="1">Nucleus</location>
    </subcellularLocation>
</comment>
<keyword evidence="4" id="KW-0804">Transcription</keyword>
<evidence type="ECO:0000313" key="7">
    <source>
        <dbReference type="EMBL" id="GMN32986.1"/>
    </source>
</evidence>
<gene>
    <name evidence="7" type="ORF">TIFTF001_003898</name>
</gene>